<dbReference type="RefSeq" id="WP_113970058.1">
    <property type="nucleotide sequence ID" value="NZ_QNRJ01000009.1"/>
</dbReference>
<dbReference type="AlphaFoldDB" id="A0A366ELR7"/>
<evidence type="ECO:0008006" key="3">
    <source>
        <dbReference type="Google" id="ProtNLM"/>
    </source>
</evidence>
<organism evidence="1 2">
    <name type="scientific">Rossellomorea aquimaris</name>
    <dbReference type="NCBI Taxonomy" id="189382"/>
    <lineage>
        <taxon>Bacteria</taxon>
        <taxon>Bacillati</taxon>
        <taxon>Bacillota</taxon>
        <taxon>Bacilli</taxon>
        <taxon>Bacillales</taxon>
        <taxon>Bacillaceae</taxon>
        <taxon>Rossellomorea</taxon>
    </lineage>
</organism>
<accession>A0A366ELR7</accession>
<protein>
    <recommendedName>
        <fullName evidence="3">ABM domain-containing protein</fullName>
    </recommendedName>
</protein>
<evidence type="ECO:0000313" key="1">
    <source>
        <dbReference type="EMBL" id="RBP03347.1"/>
    </source>
</evidence>
<comment type="caution">
    <text evidence="1">The sequence shown here is derived from an EMBL/GenBank/DDBJ whole genome shotgun (WGS) entry which is preliminary data.</text>
</comment>
<evidence type="ECO:0000313" key="2">
    <source>
        <dbReference type="Proteomes" id="UP000252118"/>
    </source>
</evidence>
<proteinExistence type="predicted"/>
<name>A0A366ELR7_9BACI</name>
<dbReference type="EMBL" id="QNRJ01000009">
    <property type="protein sequence ID" value="RBP03347.1"/>
    <property type="molecule type" value="Genomic_DNA"/>
</dbReference>
<gene>
    <name evidence="1" type="ORF">DET59_10939</name>
</gene>
<dbReference type="OrthoDB" id="2376332at2"/>
<sequence length="107" mass="13151">MFVKVYEYHIQPEKIEEFFKIQERAGEIYRKYLESHTIYLKKQDNETKWMEISRYRNESEYKKSIRLINEHEEIQHLFSDFQSVLVPGSELVEEDFLQIEEKNSLGR</sequence>
<reference evidence="1 2" key="1">
    <citation type="submission" date="2018-06" db="EMBL/GenBank/DDBJ databases">
        <title>Freshwater and sediment microbial communities from various areas in North America, analyzing microbe dynamics in response to fracking.</title>
        <authorList>
            <person name="Lamendella R."/>
        </authorList>
    </citation>
    <scope>NUCLEOTIDE SEQUENCE [LARGE SCALE GENOMIC DNA]</scope>
    <source>
        <strain evidence="1 2">97B</strain>
    </source>
</reference>
<dbReference type="Proteomes" id="UP000252118">
    <property type="component" value="Unassembled WGS sequence"/>
</dbReference>